<dbReference type="InterPro" id="IPR046848">
    <property type="entry name" value="E_motif"/>
</dbReference>
<dbReference type="GO" id="GO:0008270">
    <property type="term" value="F:zinc ion binding"/>
    <property type="evidence" value="ECO:0007669"/>
    <property type="project" value="InterPro"/>
</dbReference>
<dbReference type="Pfam" id="PF20431">
    <property type="entry name" value="E_motif"/>
    <property type="match status" value="1"/>
</dbReference>
<comment type="similarity">
    <text evidence="1">Belongs to the PPR family. PCMP-H subfamily.</text>
</comment>
<evidence type="ECO:0000256" key="3">
    <source>
        <dbReference type="PROSITE-ProRule" id="PRU00708"/>
    </source>
</evidence>
<dbReference type="GO" id="GO:0009451">
    <property type="term" value="P:RNA modification"/>
    <property type="evidence" value="ECO:0007669"/>
    <property type="project" value="InterPro"/>
</dbReference>
<dbReference type="PROSITE" id="PS51375">
    <property type="entry name" value="PPR"/>
    <property type="match status" value="4"/>
</dbReference>
<accession>A0A9Q0FJW8</accession>
<feature type="repeat" description="PPR" evidence="3">
    <location>
        <begin position="89"/>
        <end position="123"/>
    </location>
</feature>
<feature type="domain" description="DYW" evidence="4">
    <location>
        <begin position="669"/>
        <end position="761"/>
    </location>
</feature>
<dbReference type="OrthoDB" id="1882346at2759"/>
<dbReference type="Gene3D" id="1.25.40.10">
    <property type="entry name" value="Tetratricopeptide repeat domain"/>
    <property type="match status" value="5"/>
</dbReference>
<comment type="caution">
    <text evidence="5">The sequence shown here is derived from an EMBL/GenBank/DDBJ whole genome shotgun (WGS) entry which is preliminary data.</text>
</comment>
<feature type="repeat" description="PPR" evidence="3">
    <location>
        <begin position="190"/>
        <end position="224"/>
    </location>
</feature>
<dbReference type="Pfam" id="PF14432">
    <property type="entry name" value="DYW_deaminase"/>
    <property type="match status" value="1"/>
</dbReference>
<dbReference type="FunFam" id="1.25.40.10:FF:001093">
    <property type="entry name" value="Pentatricopeptide repeat-containing protein At2g34400"/>
    <property type="match status" value="1"/>
</dbReference>
<gene>
    <name evidence="5" type="ORF">Tsubulata_017912</name>
</gene>
<dbReference type="Proteomes" id="UP001141552">
    <property type="component" value="Unassembled WGS sequence"/>
</dbReference>
<feature type="repeat" description="PPR" evidence="3">
    <location>
        <begin position="392"/>
        <end position="426"/>
    </location>
</feature>
<dbReference type="GO" id="GO:0003723">
    <property type="term" value="F:RNA binding"/>
    <property type="evidence" value="ECO:0007669"/>
    <property type="project" value="InterPro"/>
</dbReference>
<dbReference type="AlphaFoldDB" id="A0A9Q0FJW8"/>
<dbReference type="InterPro" id="IPR002885">
    <property type="entry name" value="PPR_rpt"/>
</dbReference>
<feature type="repeat" description="PPR" evidence="3">
    <location>
        <begin position="466"/>
        <end position="500"/>
    </location>
</feature>
<reference evidence="5" key="1">
    <citation type="submission" date="2022-02" db="EMBL/GenBank/DDBJ databases">
        <authorList>
            <person name="Henning P.M."/>
            <person name="McCubbin A.G."/>
            <person name="Shore J.S."/>
        </authorList>
    </citation>
    <scope>NUCLEOTIDE SEQUENCE</scope>
    <source>
        <strain evidence="5">F60SS</strain>
        <tissue evidence="5">Leaves</tissue>
    </source>
</reference>
<dbReference type="InterPro" id="IPR011990">
    <property type="entry name" value="TPR-like_helical_dom_sf"/>
</dbReference>
<evidence type="ECO:0000313" key="6">
    <source>
        <dbReference type="Proteomes" id="UP001141552"/>
    </source>
</evidence>
<evidence type="ECO:0000313" key="5">
    <source>
        <dbReference type="EMBL" id="KAJ4831995.1"/>
    </source>
</evidence>
<dbReference type="EMBL" id="JAKUCV010005232">
    <property type="protein sequence ID" value="KAJ4831995.1"/>
    <property type="molecule type" value="Genomic_DNA"/>
</dbReference>
<proteinExistence type="inferred from homology"/>
<evidence type="ECO:0000256" key="2">
    <source>
        <dbReference type="ARBA" id="ARBA00022737"/>
    </source>
</evidence>
<dbReference type="Pfam" id="PF01535">
    <property type="entry name" value="PPR"/>
    <property type="match status" value="6"/>
</dbReference>
<evidence type="ECO:0000259" key="4">
    <source>
        <dbReference type="Pfam" id="PF14432"/>
    </source>
</evidence>
<organism evidence="5 6">
    <name type="scientific">Turnera subulata</name>
    <dbReference type="NCBI Taxonomy" id="218843"/>
    <lineage>
        <taxon>Eukaryota</taxon>
        <taxon>Viridiplantae</taxon>
        <taxon>Streptophyta</taxon>
        <taxon>Embryophyta</taxon>
        <taxon>Tracheophyta</taxon>
        <taxon>Spermatophyta</taxon>
        <taxon>Magnoliopsida</taxon>
        <taxon>eudicotyledons</taxon>
        <taxon>Gunneridae</taxon>
        <taxon>Pentapetalae</taxon>
        <taxon>rosids</taxon>
        <taxon>fabids</taxon>
        <taxon>Malpighiales</taxon>
        <taxon>Passifloraceae</taxon>
        <taxon>Turnera</taxon>
    </lineage>
</organism>
<name>A0A9Q0FJW8_9ROSI</name>
<keyword evidence="6" id="KW-1185">Reference proteome</keyword>
<evidence type="ECO:0000256" key="1">
    <source>
        <dbReference type="ARBA" id="ARBA00006643"/>
    </source>
</evidence>
<keyword evidence="2" id="KW-0677">Repeat</keyword>
<protein>
    <recommendedName>
        <fullName evidence="4">DYW domain-containing protein</fullName>
    </recommendedName>
</protein>
<dbReference type="InterPro" id="IPR046960">
    <property type="entry name" value="PPR_At4g14850-like_plant"/>
</dbReference>
<dbReference type="PROSITE" id="PS51257">
    <property type="entry name" value="PROKAR_LIPOPROTEIN"/>
    <property type="match status" value="1"/>
</dbReference>
<dbReference type="Pfam" id="PF13041">
    <property type="entry name" value="PPR_2"/>
    <property type="match status" value="3"/>
</dbReference>
<sequence length="761" mass="85227">MKAPNPIAQFNRLSSVAAPQTLTGCLQNLGPVKPDNLQVRIGEMTRARHLFDGMLPRSTVSTNRIISGYVESGHLGFSREIFDSMVARTAVTWTIMIGGYSRRNLFREGLKLFAGMHRAGTRPDYVTFATLLSGCNGPGLAKELYQVHGFILKLGYNANQRVCNSLLDSYCKTCHLDLASLLFQEIPENDSISFNVMITGCAKERMNERATELFSEMRDKGIEPSDFTFAALLDAAVGLDDIVFGQQVHGLVVKNSLVSNVFVGNALLDFYSKHDCLNEVKQFFYQMPEVDGISYNVVVTACANAAKIGESINLFRELQFTEFDRKNFPFATMLSIAANTRELRMGQKLHAQSIMSTADSDVLVGNSLVDMYAKCDRFDKARRIFVNLRSKSRVPWTALMSAYVQKGLLEEGLKLYADMRRANLHSFVVRSGFMNVYSGSALLDMYANCGSIKDAIRTFEEMPVRNVVSWNALISAYARNGDGEASLKCFQQMVLSGYQPDSISFLCILSACSHCGLVDTGLQYFNAMTELYKLVPKREHYASMVDALCRSARFEEAQNLIGVMPFQPDEVIWSSVLNSCRIHKHHHLASKAAKELFNMEVLRNAAPYVAMSNILAVAGEWEGVGRVKKAMRERGVRKVPAYSWVEINHKVHEISEKIDALTEDMMKQGYIPDTSCAHQNVDEDDKIESLKYHSERLAIAFSLITTPEGSPILVMKNLRACTDCHAAIKVISKIVGREITVRDSSRSHHFRDGFCSCRDYW</sequence>
<dbReference type="PANTHER" id="PTHR47926">
    <property type="entry name" value="PENTATRICOPEPTIDE REPEAT-CONTAINING PROTEIN"/>
    <property type="match status" value="1"/>
</dbReference>
<dbReference type="NCBIfam" id="TIGR00756">
    <property type="entry name" value="PPR"/>
    <property type="match status" value="5"/>
</dbReference>
<reference evidence="5" key="2">
    <citation type="journal article" date="2023" name="Plants (Basel)">
        <title>Annotation of the Turnera subulata (Passifloraceae) Draft Genome Reveals the S-Locus Evolved after the Divergence of Turneroideae from Passifloroideae in a Stepwise Manner.</title>
        <authorList>
            <person name="Henning P.M."/>
            <person name="Roalson E.H."/>
            <person name="Mir W."/>
            <person name="McCubbin A.G."/>
            <person name="Shore J.S."/>
        </authorList>
    </citation>
    <scope>NUCLEOTIDE SEQUENCE</scope>
    <source>
        <strain evidence="5">F60SS</strain>
    </source>
</reference>
<dbReference type="InterPro" id="IPR032867">
    <property type="entry name" value="DYW_dom"/>
</dbReference>